<feature type="domain" description="VIP1 N-terminal" evidence="15">
    <location>
        <begin position="79"/>
        <end position="170"/>
    </location>
</feature>
<dbReference type="PANTHER" id="PTHR12750:SF9">
    <property type="entry name" value="INOSITOL HEXAKISPHOSPHATE AND DIPHOSPHOINOSITOL-PENTAKISPHOSPHATE KINASE"/>
    <property type="match status" value="1"/>
</dbReference>
<dbReference type="GO" id="GO:0000828">
    <property type="term" value="F:inositol hexakisphosphate kinase activity"/>
    <property type="evidence" value="ECO:0007669"/>
    <property type="project" value="UniProtKB-ARBA"/>
</dbReference>
<evidence type="ECO:0000256" key="10">
    <source>
        <dbReference type="ARBA" id="ARBA00034629"/>
    </source>
</evidence>
<organism evidence="16 17">
    <name type="scientific">Pristionchus entomophagus</name>
    <dbReference type="NCBI Taxonomy" id="358040"/>
    <lineage>
        <taxon>Eukaryota</taxon>
        <taxon>Metazoa</taxon>
        <taxon>Ecdysozoa</taxon>
        <taxon>Nematoda</taxon>
        <taxon>Chromadorea</taxon>
        <taxon>Rhabditida</taxon>
        <taxon>Rhabditina</taxon>
        <taxon>Diplogasteromorpha</taxon>
        <taxon>Diplogasteroidea</taxon>
        <taxon>Neodiplogasteridae</taxon>
        <taxon>Pristionchus</taxon>
    </lineage>
</organism>
<feature type="compositionally biased region" description="Low complexity" evidence="14">
    <location>
        <begin position="18"/>
        <end position="51"/>
    </location>
</feature>
<feature type="compositionally biased region" description="Basic and acidic residues" evidence="14">
    <location>
        <begin position="1195"/>
        <end position="1206"/>
    </location>
</feature>
<feature type="compositionally biased region" description="Low complexity" evidence="14">
    <location>
        <begin position="578"/>
        <end position="592"/>
    </location>
</feature>
<feature type="compositionally biased region" description="Low complexity" evidence="14">
    <location>
        <begin position="1116"/>
        <end position="1128"/>
    </location>
</feature>
<feature type="region of interest" description="Disordered" evidence="14">
    <location>
        <begin position="1116"/>
        <end position="1163"/>
    </location>
</feature>
<evidence type="ECO:0000256" key="11">
    <source>
        <dbReference type="ARBA" id="ARBA00055071"/>
    </source>
</evidence>
<evidence type="ECO:0000256" key="5">
    <source>
        <dbReference type="ARBA" id="ARBA00022679"/>
    </source>
</evidence>
<evidence type="ECO:0000256" key="8">
    <source>
        <dbReference type="ARBA" id="ARBA00022840"/>
    </source>
</evidence>
<feature type="region of interest" description="Disordered" evidence="14">
    <location>
        <begin position="1291"/>
        <end position="1313"/>
    </location>
</feature>
<keyword evidence="17" id="KW-1185">Reference proteome</keyword>
<accession>A0AAV5U6W5</accession>
<comment type="similarity">
    <text evidence="2 13">Belongs to the histidine acid phosphatase family. VIP1 subfamily.</text>
</comment>
<evidence type="ECO:0000256" key="7">
    <source>
        <dbReference type="ARBA" id="ARBA00022777"/>
    </source>
</evidence>
<dbReference type="Proteomes" id="UP001432027">
    <property type="component" value="Unassembled WGS sequence"/>
</dbReference>
<dbReference type="Gene3D" id="3.30.470.20">
    <property type="entry name" value="ATP-grasp fold, B domain"/>
    <property type="match status" value="1"/>
</dbReference>
<dbReference type="Gene3D" id="3.40.50.11950">
    <property type="match status" value="1"/>
</dbReference>
<comment type="function">
    <text evidence="11">Bifunctional inositol kinase that acts in concert with the IP6K kinases to synthesize the diphosphate group-containing inositol pyrophosphates diphosphoinositol pentakisphosphate, PP-InsP5, and bis-diphosphoinositol tetrakisphosphate, (PP)2-InsP4. PP-InsP5 and (PP)2-InsP4, also respectively called InsP7 and InsP8, may regulate a variety of cellular processes, including apoptosis, vesicle trafficking, cytoskeletal dynamics, and exocytosis. Phosphorylates inositol hexakisphosphate (InsP6) at position 1 to produce PP-InsP5 which is in turn phosphorylated by IP6Ks to produce (PP)2-InsP4. Alternatively, phosphorylates PP-InsP5 at position 1, produced by IP6Ks from InsP6, to produce (PP)2-InsP4.</text>
</comment>
<dbReference type="PROSITE" id="PS00616">
    <property type="entry name" value="HIS_ACID_PHOSPHAT_1"/>
    <property type="match status" value="1"/>
</dbReference>
<evidence type="ECO:0000256" key="14">
    <source>
        <dbReference type="SAM" id="MobiDB-lite"/>
    </source>
</evidence>
<dbReference type="GO" id="GO:0005524">
    <property type="term" value="F:ATP binding"/>
    <property type="evidence" value="ECO:0007669"/>
    <property type="project" value="UniProtKB-KW"/>
</dbReference>
<dbReference type="GO" id="GO:0005829">
    <property type="term" value="C:cytosol"/>
    <property type="evidence" value="ECO:0007669"/>
    <property type="project" value="UniProtKB-SubCell"/>
</dbReference>
<dbReference type="InterPro" id="IPR040557">
    <property type="entry name" value="VIP1_N"/>
</dbReference>
<evidence type="ECO:0000256" key="12">
    <source>
        <dbReference type="ARBA" id="ARBA00071668"/>
    </source>
</evidence>
<evidence type="ECO:0000256" key="1">
    <source>
        <dbReference type="ARBA" id="ARBA00004514"/>
    </source>
</evidence>
<evidence type="ECO:0000256" key="13">
    <source>
        <dbReference type="RuleBase" id="RU365032"/>
    </source>
</evidence>
<feature type="non-terminal residue" evidence="16">
    <location>
        <position position="1"/>
    </location>
</feature>
<evidence type="ECO:0000256" key="9">
    <source>
        <dbReference type="ARBA" id="ARBA00033696"/>
    </source>
</evidence>
<dbReference type="GO" id="GO:0032958">
    <property type="term" value="P:inositol phosphate biosynthetic process"/>
    <property type="evidence" value="ECO:0007669"/>
    <property type="project" value="TreeGrafter"/>
</dbReference>
<dbReference type="CDD" id="cd07061">
    <property type="entry name" value="HP_HAP_like"/>
    <property type="match status" value="1"/>
</dbReference>
<dbReference type="FunFam" id="3.30.470.20:FF:000003">
    <property type="entry name" value="Inositol hexakisphosphate and diphosphoinositol-pentakisphosphate kinase"/>
    <property type="match status" value="1"/>
</dbReference>
<evidence type="ECO:0000313" key="16">
    <source>
        <dbReference type="EMBL" id="GMT02403.1"/>
    </source>
</evidence>
<keyword evidence="5 13" id="KW-0808">Transferase</keyword>
<dbReference type="InterPro" id="IPR037446">
    <property type="entry name" value="His_Pase_VIP1"/>
</dbReference>
<feature type="compositionally biased region" description="Basic and acidic residues" evidence="14">
    <location>
        <begin position="1046"/>
        <end position="1070"/>
    </location>
</feature>
<keyword evidence="6 13" id="KW-0547">Nucleotide-binding</keyword>
<dbReference type="SUPFAM" id="SSF53254">
    <property type="entry name" value="Phosphoglycerate mutase-like"/>
    <property type="match status" value="1"/>
</dbReference>
<feature type="region of interest" description="Disordered" evidence="14">
    <location>
        <begin position="1179"/>
        <end position="1206"/>
    </location>
</feature>
<dbReference type="InterPro" id="IPR033379">
    <property type="entry name" value="Acid_Pase_AS"/>
</dbReference>
<dbReference type="PANTHER" id="PTHR12750">
    <property type="entry name" value="DIPHOSPHOINOSITOL PENTAKISPHOSPHATE KINASE"/>
    <property type="match status" value="1"/>
</dbReference>
<feature type="region of interest" description="Disordered" evidence="14">
    <location>
        <begin position="576"/>
        <end position="614"/>
    </location>
</feature>
<comment type="catalytic activity">
    <reaction evidence="9">
        <text>5-diphospho-1D-myo-inositol 1,2,3,4,6-pentakisphosphate + ATP + H(+) = 1,5-bis(diphospho)-1D-myo-inositol 2,3,4,6-tetrakisphosphate + ADP</text>
        <dbReference type="Rhea" id="RHEA:10276"/>
        <dbReference type="ChEBI" id="CHEBI:15378"/>
        <dbReference type="ChEBI" id="CHEBI:30616"/>
        <dbReference type="ChEBI" id="CHEBI:58628"/>
        <dbReference type="ChEBI" id="CHEBI:77983"/>
        <dbReference type="ChEBI" id="CHEBI:456216"/>
        <dbReference type="EC" id="2.7.4.24"/>
    </reaction>
    <physiologicalReaction direction="left-to-right" evidence="9">
        <dbReference type="Rhea" id="RHEA:10277"/>
    </physiologicalReaction>
</comment>
<sequence length="1502" mass="167179">LFQMGEGSSEQPATACPTAGAAETSAGGAMRTSPQQRAQPPQVSPAAAAAAAATAPAPSSTCSTISEPGSSSSGQGKKVRIGICAMQRKATSKPMRAIMGKIVDYYNDWLEYFVFPEDVILNEPVEKWPLCDCLISFHSSEFPLYKAIEYEKLRRPYVINDLNRQYDLLDRRKVFRELARAGIEHPRHGVVIRDGKNELEGQLIEHADHIEVNGMVFNKPFVEKPISAEDHNVYIYYPSSVGSGSQRLFRKINNRSSWYSPMSEVRKEGSYIYEDFIPADGIDVKVYAVGPYYAHAEARKAPGLDGKVERDADGKEVRYPVILSNKEKMIARKVVNTFKQTVCGFDLLRANGRSYVCDVNGFSFVKTSKKYYEDTAKILGNMIVRKMAGLLSIPYSIPCLGETAQRERAKQPPVFDLGLGDDPPLVSTPSGKLMELRCVLAVIRHGDRTPKQKMKMIVTDDRFFALFRKYDGIKKNEIKMKKPNQLTEVLELSKELLCENQTRRNEFLRALQEAETEGNQQQMASIEHSLEATEEWVKKWDQVRTVLEMYGHFSGINRKVQLKYLKAREVRTPVEGESAAAAAAAKHSSSSSTERKAPPSGPTHTPSTMPPTGPALQLILKWGGELTTAGSLQAEALGKLFRTLYPGIRRTDGKNSPEDTQGLGFLRLHSTYRHDLKIYASDEGRVQTTAAAFAKGLLALDGDLTPILMQMVKSANTDGLLDDDCHARDFQQDLKKILHQALQDDVDWTPDDYATLNPSGLKSINNAMEFIKNPKKMCFEIAGYVKRMVEVIQWHRENRATMTLYLNESWDLAERRWSKELREFKRVNKSGDVEFDISKIPDIYDNIKYDMEHNPDLCINKEEDFERFYLCVKNMADIVVPQEYGIEQQNKILVAQRVCTPLLKKIRNDLHRCIQNTDEEESQTRLDPRASQGIATPLRHVRTRLYFTSESHIHTLMNLIRYGGICTVDDKKWARAMNFLSGVTEFNYMTQVVLMVYEDSSSEAKGMDRFHIELLFSPGLYPCFLTEKERIYENRFNKSNGMTKSHSKDLKDKDKDKKENGDESERERESGSLSPPIRLSSNPSSLMTSSTDCLSVSSTTTPSTIITPLTAPVASTTSLSSGPLSTSPVGGGSGGNSSSTGGGTPSTVVGSNSSHHHESDEELNDHLSVNLVVLDEVHNKPYESGGRGGTGGPEKASEEGDAPRGELKKHSIAAGSVSQLAPLLVAPLVPKTSLAPLVPLGTSLVPAPSPKAAATESCNSDADTSREDHQATVGSGRGKWVHDLLEETKKAMEEQKKKSQQVIQEEEEKKDTVAGTLGEHRRDSGSLEAWDAWLERAQPLDDLWARRSRFPYRFKHHTVNLLTGGSDVDRLISTDVIRGKLSTCGSESEKRRLSNSPAVLSTAVIARSSSAPRLQTYKVDEEISVGEIRRFWPPLRSLETLHDCLSFTQLDSFLCRLLNIEPTPSESGSETERADSVLQVETATDRLLHLQIDNTPSPSPST</sequence>
<dbReference type="InterPro" id="IPR000560">
    <property type="entry name" value="His_Pase_clade-2"/>
</dbReference>
<evidence type="ECO:0000259" key="15">
    <source>
        <dbReference type="Pfam" id="PF18086"/>
    </source>
</evidence>
<evidence type="ECO:0000256" key="4">
    <source>
        <dbReference type="ARBA" id="ARBA00022490"/>
    </source>
</evidence>
<dbReference type="GO" id="GO:0016791">
    <property type="term" value="F:phosphatase activity"/>
    <property type="evidence" value="ECO:0007669"/>
    <property type="project" value="UniProtKB-ARBA"/>
</dbReference>
<feature type="region of interest" description="Disordered" evidence="14">
    <location>
        <begin position="1244"/>
        <end position="1277"/>
    </location>
</feature>
<evidence type="ECO:0000313" key="17">
    <source>
        <dbReference type="Proteomes" id="UP001432027"/>
    </source>
</evidence>
<proteinExistence type="inferred from homology"/>
<dbReference type="GO" id="GO:0033857">
    <property type="term" value="F:5-diphosphoinositol pentakisphosphate 1-kinase activity"/>
    <property type="evidence" value="ECO:0007669"/>
    <property type="project" value="TreeGrafter"/>
</dbReference>
<dbReference type="EMBL" id="BTSX01000005">
    <property type="protein sequence ID" value="GMT02403.1"/>
    <property type="molecule type" value="Genomic_DNA"/>
</dbReference>
<keyword evidence="7 13" id="KW-0418">Kinase</keyword>
<gene>
    <name evidence="16" type="ORF">PENTCL1PPCAC_24577</name>
</gene>
<reference evidence="16" key="1">
    <citation type="submission" date="2023-10" db="EMBL/GenBank/DDBJ databases">
        <title>Genome assembly of Pristionchus species.</title>
        <authorList>
            <person name="Yoshida K."/>
            <person name="Sommer R.J."/>
        </authorList>
    </citation>
    <scope>NUCLEOTIDE SEQUENCE</scope>
    <source>
        <strain evidence="16">RS0144</strain>
    </source>
</reference>
<comment type="catalytic activity">
    <reaction evidence="10">
        <text>1D-myo-inositol hexakisphosphate + ATP = 1-diphospho-1D-myo-inositol 2,3,4,5,6-pentakisphosphate + ADP</text>
        <dbReference type="Rhea" id="RHEA:37459"/>
        <dbReference type="ChEBI" id="CHEBI:30616"/>
        <dbReference type="ChEBI" id="CHEBI:58130"/>
        <dbReference type="ChEBI" id="CHEBI:74946"/>
        <dbReference type="ChEBI" id="CHEBI:456216"/>
        <dbReference type="EC" id="2.7.4.24"/>
    </reaction>
    <physiologicalReaction direction="left-to-right" evidence="10">
        <dbReference type="Rhea" id="RHEA:37460"/>
    </physiologicalReaction>
</comment>
<evidence type="ECO:0000256" key="6">
    <source>
        <dbReference type="ARBA" id="ARBA00022741"/>
    </source>
</evidence>
<keyword evidence="8 13" id="KW-0067">ATP-binding</keyword>
<feature type="region of interest" description="Disordered" evidence="14">
    <location>
        <begin position="1036"/>
        <end position="1104"/>
    </location>
</feature>
<dbReference type="EC" id="2.7.4.24" evidence="3 13"/>
<feature type="region of interest" description="Disordered" evidence="14">
    <location>
        <begin position="1"/>
        <end position="51"/>
    </location>
</feature>
<dbReference type="Pfam" id="PF00328">
    <property type="entry name" value="His_Phos_2"/>
    <property type="match status" value="1"/>
</dbReference>
<comment type="caution">
    <text evidence="16">The sequence shown here is derived from an EMBL/GenBank/DDBJ whole genome shotgun (WGS) entry which is preliminary data.</text>
</comment>
<dbReference type="GO" id="GO:0006020">
    <property type="term" value="P:inositol metabolic process"/>
    <property type="evidence" value="ECO:0007669"/>
    <property type="project" value="TreeGrafter"/>
</dbReference>
<protein>
    <recommendedName>
        <fullName evidence="12 13">Inositol hexakisphosphate and diphosphoinositol-pentakisphosphate kinase</fullName>
        <ecNumber evidence="3 13">2.7.4.24</ecNumber>
    </recommendedName>
</protein>
<name>A0AAV5U6W5_9BILA</name>
<dbReference type="SUPFAM" id="SSF56059">
    <property type="entry name" value="Glutathione synthetase ATP-binding domain-like"/>
    <property type="match status" value="1"/>
</dbReference>
<evidence type="ECO:0000256" key="3">
    <source>
        <dbReference type="ARBA" id="ARBA00012893"/>
    </source>
</evidence>
<feature type="compositionally biased region" description="Low complexity" evidence="14">
    <location>
        <begin position="1071"/>
        <end position="1104"/>
    </location>
</feature>
<evidence type="ECO:0000256" key="2">
    <source>
        <dbReference type="ARBA" id="ARBA00005609"/>
    </source>
</evidence>
<comment type="subcellular location">
    <subcellularLocation>
        <location evidence="1 13">Cytoplasm</location>
        <location evidence="1 13">Cytosol</location>
    </subcellularLocation>
</comment>
<dbReference type="Pfam" id="PF18086">
    <property type="entry name" value="PPIP5K2_N"/>
    <property type="match status" value="1"/>
</dbReference>
<feature type="compositionally biased region" description="Gly residues" evidence="14">
    <location>
        <begin position="1129"/>
        <end position="1144"/>
    </location>
</feature>
<dbReference type="Gene3D" id="3.40.50.1240">
    <property type="entry name" value="Phosphoglycerate mutase-like"/>
    <property type="match status" value="1"/>
</dbReference>
<dbReference type="InterPro" id="IPR029033">
    <property type="entry name" value="His_PPase_superfam"/>
</dbReference>
<keyword evidence="4 13" id="KW-0963">Cytoplasm</keyword>
<feature type="compositionally biased region" description="Polar residues" evidence="14">
    <location>
        <begin position="1"/>
        <end position="12"/>
    </location>
</feature>